<feature type="compositionally biased region" description="Basic and acidic residues" evidence="1">
    <location>
        <begin position="47"/>
        <end position="72"/>
    </location>
</feature>
<dbReference type="SMART" id="SM00228">
    <property type="entry name" value="PDZ"/>
    <property type="match status" value="1"/>
</dbReference>
<name>A0A7S0QIJ7_9CRYP</name>
<evidence type="ECO:0000256" key="1">
    <source>
        <dbReference type="SAM" id="MobiDB-lite"/>
    </source>
</evidence>
<accession>A0A7S0QIJ7</accession>
<dbReference type="Pfam" id="PF00595">
    <property type="entry name" value="PDZ"/>
    <property type="match status" value="1"/>
</dbReference>
<evidence type="ECO:0000259" key="2">
    <source>
        <dbReference type="PROSITE" id="PS50106"/>
    </source>
</evidence>
<protein>
    <recommendedName>
        <fullName evidence="2">PDZ domain-containing protein</fullName>
    </recommendedName>
</protein>
<feature type="region of interest" description="Disordered" evidence="1">
    <location>
        <begin position="38"/>
        <end position="72"/>
    </location>
</feature>
<dbReference type="InterPro" id="IPR036034">
    <property type="entry name" value="PDZ_sf"/>
</dbReference>
<dbReference type="EMBL" id="HBEZ01018534">
    <property type="protein sequence ID" value="CAD8632517.1"/>
    <property type="molecule type" value="Transcribed_RNA"/>
</dbReference>
<reference evidence="3" key="1">
    <citation type="submission" date="2021-01" db="EMBL/GenBank/DDBJ databases">
        <authorList>
            <person name="Corre E."/>
            <person name="Pelletier E."/>
            <person name="Niang G."/>
            <person name="Scheremetjew M."/>
            <person name="Finn R."/>
            <person name="Kale V."/>
            <person name="Holt S."/>
            <person name="Cochrane G."/>
            <person name="Meng A."/>
            <person name="Brown T."/>
            <person name="Cohen L."/>
        </authorList>
    </citation>
    <scope>NUCLEOTIDE SEQUENCE</scope>
    <source>
        <strain evidence="3">CCAP979/52</strain>
    </source>
</reference>
<organism evidence="3">
    <name type="scientific">Cryptomonas curvata</name>
    <dbReference type="NCBI Taxonomy" id="233186"/>
    <lineage>
        <taxon>Eukaryota</taxon>
        <taxon>Cryptophyceae</taxon>
        <taxon>Cryptomonadales</taxon>
        <taxon>Cryptomonadaceae</taxon>
        <taxon>Cryptomonas</taxon>
    </lineage>
</organism>
<dbReference type="AlphaFoldDB" id="A0A7S0QIJ7"/>
<dbReference type="InterPro" id="IPR001478">
    <property type="entry name" value="PDZ"/>
</dbReference>
<dbReference type="Gene3D" id="2.30.42.10">
    <property type="match status" value="1"/>
</dbReference>
<dbReference type="SUPFAM" id="SSF50156">
    <property type="entry name" value="PDZ domain-like"/>
    <property type="match status" value="1"/>
</dbReference>
<feature type="domain" description="PDZ" evidence="2">
    <location>
        <begin position="65"/>
        <end position="138"/>
    </location>
</feature>
<dbReference type="PROSITE" id="PS50106">
    <property type="entry name" value="PDZ"/>
    <property type="match status" value="1"/>
</dbReference>
<sequence>MYGNQQLKERDPPPKNFLTNLFGTIDCTRITRPCDQDVPWCNLPPDRSQENKKNYFRRKENEPSRSESEKSESIGIGIIFDCGPDGRGPRGDGLVVNSLVPNGAAELSAAQLSTGDKLLAIDGIDVQDLNARKISQLVLGPENSVVTLCFESSTEPRRVFELSITRRRPRPCWISAQPAGQYQP</sequence>
<gene>
    <name evidence="3" type="ORF">CCUR1050_LOCUS10198</name>
</gene>
<proteinExistence type="predicted"/>
<evidence type="ECO:0000313" key="3">
    <source>
        <dbReference type="EMBL" id="CAD8632517.1"/>
    </source>
</evidence>